<dbReference type="EMBL" id="CP046453">
    <property type="protein sequence ID" value="QGU04313.1"/>
    <property type="molecule type" value="Genomic_DNA"/>
</dbReference>
<keyword evidence="3" id="KW-1185">Reference proteome</keyword>
<proteinExistence type="predicted"/>
<dbReference type="Proteomes" id="UP000425178">
    <property type="component" value="Chromosome"/>
</dbReference>
<accession>A0A6B8VJQ2</accession>
<organism evidence="2 3">
    <name type="scientific">Corynebacterium comes</name>
    <dbReference type="NCBI Taxonomy" id="2675218"/>
    <lineage>
        <taxon>Bacteria</taxon>
        <taxon>Bacillati</taxon>
        <taxon>Actinomycetota</taxon>
        <taxon>Actinomycetes</taxon>
        <taxon>Mycobacteriales</taxon>
        <taxon>Corynebacteriaceae</taxon>
        <taxon>Corynebacterium</taxon>
    </lineage>
</organism>
<dbReference type="InterPro" id="IPR011089">
    <property type="entry name" value="GmrSD_C"/>
</dbReference>
<sequence>MRPFRIYLLLLICVTVILVLPSPQREDPALPTLDALLPHVEEVPQRPRVLGYDRDMFGPGWAPSAGCTVREATLADAGGVLHDCRVTAGTGTDPYTGDVLDLRGEVEIDHIFPLSAAWDLGAYGWERERREAFANDPLNLAATSRTANREKSDHLPTGWQPTERGSRCWYARRLALVAATHELPLPAGDIRAMRKACRMSIFPRDWLGWSMVLRP</sequence>
<dbReference type="Pfam" id="PF07510">
    <property type="entry name" value="GmrSD_C"/>
    <property type="match status" value="1"/>
</dbReference>
<feature type="domain" description="GmrSD restriction endonucleases C-terminal" evidence="1">
    <location>
        <begin position="93"/>
        <end position="154"/>
    </location>
</feature>
<dbReference type="RefSeq" id="WP_156227621.1">
    <property type="nucleotide sequence ID" value="NZ_CP046453.1"/>
</dbReference>
<reference evidence="2 3" key="1">
    <citation type="journal article" date="2021" name="Int. J. Syst. Evol. Microbiol.">
        <title>Classification of three corynebacterial strains isolated from a small paddock in North Rhine-Westphalia: proposal of &lt;i&gt;Corynebacterium kalinowskii&lt;/i&gt; sp. nov., &lt;i&gt;Corynebacterium comes&lt;/i&gt; sp. nov. and &lt;i&gt;Corynebacterium occultum&lt;/i&gt; sp. nov.</title>
        <authorList>
            <person name="Schaffert L."/>
            <person name="Ruwe M."/>
            <person name="Milse J."/>
            <person name="Hanuschka K."/>
            <person name="Ortseifen V."/>
            <person name="Droste J."/>
            <person name="Brandt D."/>
            <person name="Schl L."/>
            <person name="Kutter Y."/>
            <person name="Vinke S."/>
            <person name="Vieh P."/>
            <person name="Jacob L."/>
            <person name="L N.C."/>
            <person name="Schulte-Berndt E."/>
            <person name="Hain C."/>
            <person name="Linder M."/>
            <person name="Schmidt P."/>
            <person name="Wollenschl L."/>
            <person name="Luttermann T."/>
            <person name="Thieme E."/>
            <person name="Hassa J."/>
            <person name="Haak M."/>
            <person name="Wittchen M."/>
            <person name="Mentz A."/>
            <person name="Persicke M."/>
            <person name="Busche T."/>
            <person name="R C."/>
        </authorList>
    </citation>
    <scope>NUCLEOTIDE SEQUENCE [LARGE SCALE GENOMIC DNA]</scope>
    <source>
        <strain evidence="2 3">2019</strain>
    </source>
</reference>
<evidence type="ECO:0000313" key="2">
    <source>
        <dbReference type="EMBL" id="QGU04313.1"/>
    </source>
</evidence>
<evidence type="ECO:0000313" key="3">
    <source>
        <dbReference type="Proteomes" id="UP000425178"/>
    </source>
</evidence>
<protein>
    <recommendedName>
        <fullName evidence="1">GmrSD restriction endonucleases C-terminal domain-containing protein</fullName>
    </recommendedName>
</protein>
<gene>
    <name evidence="2" type="ORF">CETAM_05210</name>
</gene>
<evidence type="ECO:0000259" key="1">
    <source>
        <dbReference type="Pfam" id="PF07510"/>
    </source>
</evidence>
<dbReference type="AlphaFoldDB" id="A0A6B8VJQ2"/>
<name>A0A6B8VJQ2_9CORY</name>
<dbReference type="KEGG" id="ccoe:CETAM_05210"/>